<organism evidence="9 10">
    <name type="scientific">Ideonella azotifigens</name>
    <dbReference type="NCBI Taxonomy" id="513160"/>
    <lineage>
        <taxon>Bacteria</taxon>
        <taxon>Pseudomonadati</taxon>
        <taxon>Pseudomonadota</taxon>
        <taxon>Betaproteobacteria</taxon>
        <taxon>Burkholderiales</taxon>
        <taxon>Sphaerotilaceae</taxon>
        <taxon>Ideonella</taxon>
    </lineage>
</organism>
<dbReference type="SUPFAM" id="SSF48179">
    <property type="entry name" value="6-phosphogluconate dehydrogenase C-terminal domain-like"/>
    <property type="match status" value="1"/>
</dbReference>
<dbReference type="Gene3D" id="1.10.1040.10">
    <property type="entry name" value="N-(1-d-carboxylethyl)-l-norvaline Dehydrogenase, domain 2"/>
    <property type="match status" value="1"/>
</dbReference>
<dbReference type="RefSeq" id="WP_141285666.1">
    <property type="nucleotide sequence ID" value="NZ_BAAAEW010000042.1"/>
</dbReference>
<accession>A0ABN1KEH4</accession>
<evidence type="ECO:0000313" key="9">
    <source>
        <dbReference type="EMBL" id="GAA0764244.1"/>
    </source>
</evidence>
<dbReference type="InterPro" id="IPR008927">
    <property type="entry name" value="6-PGluconate_DH-like_C_sf"/>
</dbReference>
<name>A0ABN1KEH4_9BURK</name>
<dbReference type="PANTHER" id="PTHR21708">
    <property type="entry name" value="PROBABLE 2-DEHYDROPANTOATE 2-REDUCTASE"/>
    <property type="match status" value="1"/>
</dbReference>
<keyword evidence="4" id="KW-0566">Pantothenate biosynthesis</keyword>
<reference evidence="9 10" key="1">
    <citation type="journal article" date="2019" name="Int. J. Syst. Evol. Microbiol.">
        <title>The Global Catalogue of Microorganisms (GCM) 10K type strain sequencing project: providing services to taxonomists for standard genome sequencing and annotation.</title>
        <authorList>
            <consortium name="The Broad Institute Genomics Platform"/>
            <consortium name="The Broad Institute Genome Sequencing Center for Infectious Disease"/>
            <person name="Wu L."/>
            <person name="Ma J."/>
        </authorList>
    </citation>
    <scope>NUCLEOTIDE SEQUENCE [LARGE SCALE GENOMIC DNA]</scope>
    <source>
        <strain evidence="9 10">JCM 15503</strain>
    </source>
</reference>
<dbReference type="Pfam" id="PF08546">
    <property type="entry name" value="ApbA_C"/>
    <property type="match status" value="1"/>
</dbReference>
<sequence>MRVCIFGAGAIGGFIGARLAAAGVAQLSVVARGDTLAALQQHGFRLRNPDGSLTQAPVRASATPAELGEQDLVIIAVKGQAMAAAAPAIGPLLGPQTVLLPAMNGIPWWFSAGVPELGAAPLGSVDPGGHIAQALPVSRIIGCVVHASTSCPEPGLVAHQMGQKLIIGEPAAGPVTPRVQQVAELLRSGGLEVVESPELRRELWYKLWGNLTTNPVSAITGATVDLIIGDPLLRTFCASMMEEAARVGARIGCRIEQTPADRHRITASLGAFKTSMLQDAEAGRTIELDGIVGAVREIAQRVGEPTPGIDALLGLTRVFAQVHGLYPRPQGAA</sequence>
<dbReference type="Pfam" id="PF02558">
    <property type="entry name" value="ApbA"/>
    <property type="match status" value="1"/>
</dbReference>
<evidence type="ECO:0000259" key="7">
    <source>
        <dbReference type="Pfam" id="PF02558"/>
    </source>
</evidence>
<evidence type="ECO:0000256" key="6">
    <source>
        <dbReference type="ARBA" id="ARBA00048793"/>
    </source>
</evidence>
<dbReference type="Gene3D" id="3.40.50.720">
    <property type="entry name" value="NAD(P)-binding Rossmann-like Domain"/>
    <property type="match status" value="1"/>
</dbReference>
<evidence type="ECO:0000259" key="8">
    <source>
        <dbReference type="Pfam" id="PF08546"/>
    </source>
</evidence>
<dbReference type="PANTHER" id="PTHR21708:SF45">
    <property type="entry name" value="2-DEHYDROPANTOATE 2-REDUCTASE"/>
    <property type="match status" value="1"/>
</dbReference>
<evidence type="ECO:0000313" key="10">
    <source>
        <dbReference type="Proteomes" id="UP001500279"/>
    </source>
</evidence>
<evidence type="ECO:0000256" key="4">
    <source>
        <dbReference type="ARBA" id="ARBA00022655"/>
    </source>
</evidence>
<dbReference type="NCBIfam" id="NF005089">
    <property type="entry name" value="PRK06522.1-4"/>
    <property type="match status" value="1"/>
</dbReference>
<evidence type="ECO:0000256" key="2">
    <source>
        <dbReference type="ARBA" id="ARBA00013014"/>
    </source>
</evidence>
<comment type="caution">
    <text evidence="9">The sequence shown here is derived from an EMBL/GenBank/DDBJ whole genome shotgun (WGS) entry which is preliminary data.</text>
</comment>
<feature type="domain" description="Ketopantoate reductase C-terminal" evidence="8">
    <location>
        <begin position="199"/>
        <end position="317"/>
    </location>
</feature>
<dbReference type="InterPro" id="IPR013328">
    <property type="entry name" value="6PGD_dom2"/>
</dbReference>
<dbReference type="SUPFAM" id="SSF51735">
    <property type="entry name" value="NAD(P)-binding Rossmann-fold domains"/>
    <property type="match status" value="1"/>
</dbReference>
<dbReference type="EC" id="1.1.1.169" evidence="2"/>
<evidence type="ECO:0000256" key="5">
    <source>
        <dbReference type="ARBA" id="ARBA00032024"/>
    </source>
</evidence>
<feature type="domain" description="Ketopantoate reductase N-terminal" evidence="7">
    <location>
        <begin position="3"/>
        <end position="169"/>
    </location>
</feature>
<protein>
    <recommendedName>
        <fullName evidence="3">2-dehydropantoate 2-reductase</fullName>
        <ecNumber evidence="2">1.1.1.169</ecNumber>
    </recommendedName>
    <alternativeName>
        <fullName evidence="5">Ketopantoate reductase</fullName>
    </alternativeName>
</protein>
<dbReference type="InterPro" id="IPR036291">
    <property type="entry name" value="NAD(P)-bd_dom_sf"/>
</dbReference>
<dbReference type="EMBL" id="BAAAEW010000042">
    <property type="protein sequence ID" value="GAA0764244.1"/>
    <property type="molecule type" value="Genomic_DNA"/>
</dbReference>
<dbReference type="InterPro" id="IPR013752">
    <property type="entry name" value="KPA_reductase"/>
</dbReference>
<comment type="catalytic activity">
    <reaction evidence="6">
        <text>(R)-pantoate + NADP(+) = 2-dehydropantoate + NADPH + H(+)</text>
        <dbReference type="Rhea" id="RHEA:16233"/>
        <dbReference type="ChEBI" id="CHEBI:11561"/>
        <dbReference type="ChEBI" id="CHEBI:15378"/>
        <dbReference type="ChEBI" id="CHEBI:15980"/>
        <dbReference type="ChEBI" id="CHEBI:57783"/>
        <dbReference type="ChEBI" id="CHEBI:58349"/>
        <dbReference type="EC" id="1.1.1.169"/>
    </reaction>
</comment>
<dbReference type="Proteomes" id="UP001500279">
    <property type="component" value="Unassembled WGS sequence"/>
</dbReference>
<comment type="pathway">
    <text evidence="1">Cofactor biosynthesis; (R)-pantothenate biosynthesis; (R)-pantoate from 3-methyl-2-oxobutanoate: step 2/2.</text>
</comment>
<evidence type="ECO:0000256" key="1">
    <source>
        <dbReference type="ARBA" id="ARBA00004994"/>
    </source>
</evidence>
<evidence type="ECO:0000256" key="3">
    <source>
        <dbReference type="ARBA" id="ARBA00019465"/>
    </source>
</evidence>
<dbReference type="InterPro" id="IPR051402">
    <property type="entry name" value="KPR-Related"/>
</dbReference>
<gene>
    <name evidence="9" type="ORF">GCM10009107_50110</name>
</gene>
<proteinExistence type="predicted"/>
<dbReference type="InterPro" id="IPR013332">
    <property type="entry name" value="KPR_N"/>
</dbReference>
<keyword evidence="10" id="KW-1185">Reference proteome</keyword>